<organism evidence="4 5">
    <name type="scientific">Orchesella cincta</name>
    <name type="common">Springtail</name>
    <name type="synonym">Podura cincta</name>
    <dbReference type="NCBI Taxonomy" id="48709"/>
    <lineage>
        <taxon>Eukaryota</taxon>
        <taxon>Metazoa</taxon>
        <taxon>Ecdysozoa</taxon>
        <taxon>Arthropoda</taxon>
        <taxon>Hexapoda</taxon>
        <taxon>Collembola</taxon>
        <taxon>Entomobryomorpha</taxon>
        <taxon>Entomobryoidea</taxon>
        <taxon>Orchesellidae</taxon>
        <taxon>Orchesellinae</taxon>
        <taxon>Orchesella</taxon>
    </lineage>
</organism>
<dbReference type="GO" id="GO:0006606">
    <property type="term" value="P:protein import into nucleus"/>
    <property type="evidence" value="ECO:0007669"/>
    <property type="project" value="UniProtKB-ARBA"/>
</dbReference>
<evidence type="ECO:0000313" key="4">
    <source>
        <dbReference type="EMBL" id="ODM96274.1"/>
    </source>
</evidence>
<keyword evidence="2" id="KW-0813">Transport</keyword>
<dbReference type="CDD" id="cd00780">
    <property type="entry name" value="NTF2"/>
    <property type="match status" value="1"/>
</dbReference>
<evidence type="ECO:0000313" key="5">
    <source>
        <dbReference type="Proteomes" id="UP000094527"/>
    </source>
</evidence>
<dbReference type="GO" id="GO:0051028">
    <property type="term" value="P:mRNA transport"/>
    <property type="evidence" value="ECO:0007669"/>
    <property type="project" value="UniProtKB-UniRule"/>
</dbReference>
<dbReference type="PANTHER" id="PTHR12612">
    <property type="entry name" value="NUCLEAR TRANSPORT FACTOR 2"/>
    <property type="match status" value="1"/>
</dbReference>
<dbReference type="FunFam" id="3.10.450.50:FF:000005">
    <property type="entry name" value="Nuclear transport factor 2"/>
    <property type="match status" value="1"/>
</dbReference>
<comment type="subcellular location">
    <subcellularLocation>
        <location evidence="2">Cytoplasm</location>
    </subcellularLocation>
    <subcellularLocation>
        <location evidence="2">Nucleus</location>
    </subcellularLocation>
</comment>
<keyword evidence="2" id="KW-0653">Protein transport</keyword>
<comment type="caution">
    <text evidence="4">The sequence shown here is derived from an EMBL/GenBank/DDBJ whole genome shotgun (WGS) entry which is preliminary data.</text>
</comment>
<dbReference type="GO" id="GO:0005737">
    <property type="term" value="C:cytoplasm"/>
    <property type="evidence" value="ECO:0007669"/>
    <property type="project" value="UniProtKB-SubCell"/>
</dbReference>
<keyword evidence="2" id="KW-0539">Nucleus</keyword>
<dbReference type="OrthoDB" id="6507044at2759"/>
<evidence type="ECO:0000256" key="1">
    <source>
        <dbReference type="ARBA" id="ARBA00022490"/>
    </source>
</evidence>
<keyword evidence="5" id="KW-1185">Reference proteome</keyword>
<dbReference type="PROSITE" id="PS50177">
    <property type="entry name" value="NTF2_DOMAIN"/>
    <property type="match status" value="1"/>
</dbReference>
<keyword evidence="1 2" id="KW-0963">Cytoplasm</keyword>
<name>A0A1D2MTZ5_ORCCI</name>
<dbReference type="InterPro" id="IPR032710">
    <property type="entry name" value="NTF2-like_dom_sf"/>
</dbReference>
<gene>
    <name evidence="4" type="ORF">Ocin01_10406</name>
</gene>
<dbReference type="InterPro" id="IPR002075">
    <property type="entry name" value="NTF2_dom"/>
</dbReference>
<comment type="function">
    <text evidence="2">Has a role in nuclear-cytoplasmic transport of proteins and mRNAs.</text>
</comment>
<dbReference type="EMBL" id="LJIJ01000556">
    <property type="protein sequence ID" value="ODM96274.1"/>
    <property type="molecule type" value="Genomic_DNA"/>
</dbReference>
<dbReference type="STRING" id="48709.A0A1D2MTZ5"/>
<dbReference type="AlphaFoldDB" id="A0A1D2MTZ5"/>
<evidence type="ECO:0000259" key="3">
    <source>
        <dbReference type="PROSITE" id="PS50177"/>
    </source>
</evidence>
<dbReference type="InterPro" id="IPR045875">
    <property type="entry name" value="NTF2"/>
</dbReference>
<dbReference type="SUPFAM" id="SSF54427">
    <property type="entry name" value="NTF2-like"/>
    <property type="match status" value="1"/>
</dbReference>
<evidence type="ECO:0000256" key="2">
    <source>
        <dbReference type="RuleBase" id="RU369002"/>
    </source>
</evidence>
<reference evidence="4 5" key="1">
    <citation type="journal article" date="2016" name="Genome Biol. Evol.">
        <title>Gene Family Evolution Reflects Adaptation to Soil Environmental Stressors in the Genome of the Collembolan Orchesella cincta.</title>
        <authorList>
            <person name="Faddeeva-Vakhrusheva A."/>
            <person name="Derks M.F."/>
            <person name="Anvar S.Y."/>
            <person name="Agamennone V."/>
            <person name="Suring W."/>
            <person name="Smit S."/>
            <person name="van Straalen N.M."/>
            <person name="Roelofs D."/>
        </authorList>
    </citation>
    <scope>NUCLEOTIDE SEQUENCE [LARGE SCALE GENOMIC DNA]</scope>
    <source>
        <tissue evidence="4">Mixed pool</tissue>
    </source>
</reference>
<dbReference type="OMA" id="QFVEYYY"/>
<dbReference type="InterPro" id="IPR018222">
    <property type="entry name" value="Nuclear_transport_factor_2_euk"/>
</dbReference>
<dbReference type="Pfam" id="PF02136">
    <property type="entry name" value="NTF2"/>
    <property type="match status" value="1"/>
</dbReference>
<accession>A0A1D2MTZ5</accession>
<protein>
    <recommendedName>
        <fullName evidence="2">NTF2-related export protein</fullName>
    </recommendedName>
</protein>
<proteinExistence type="predicted"/>
<dbReference type="GO" id="GO:0005635">
    <property type="term" value="C:nuclear envelope"/>
    <property type="evidence" value="ECO:0007669"/>
    <property type="project" value="UniProtKB-ARBA"/>
</dbReference>
<feature type="domain" description="NTF2" evidence="3">
    <location>
        <begin position="11"/>
        <end position="125"/>
    </location>
</feature>
<dbReference type="Gene3D" id="3.10.450.50">
    <property type="match status" value="1"/>
</dbReference>
<sequence length="131" mass="14806">MANLNPQYDTIGKAFAQQYYGLFDNPAQRPNLHNLYSETESLMSFEGQQCQGAAKIMEKFNSLSFQKILHIITSVDCQPMFDGGILINVIGQLKTDDDPPHTYSQTFVLKPLGGTYFCQHDIFRLGIHNTL</sequence>
<dbReference type="Proteomes" id="UP000094527">
    <property type="component" value="Unassembled WGS sequence"/>
</dbReference>